<dbReference type="AlphaFoldDB" id="A0AA41SHJ5"/>
<comment type="caution">
    <text evidence="2">The sequence shown here is derived from an EMBL/GenBank/DDBJ whole genome shotgun (WGS) entry which is preliminary data.</text>
</comment>
<proteinExistence type="predicted"/>
<dbReference type="Pfam" id="PF03478">
    <property type="entry name" value="Beta-prop_KIB1-4"/>
    <property type="match status" value="1"/>
</dbReference>
<evidence type="ECO:0000313" key="3">
    <source>
        <dbReference type="Proteomes" id="UP001177140"/>
    </source>
</evidence>
<feature type="domain" description="KIB1-4 beta-propeller" evidence="1">
    <location>
        <begin position="3"/>
        <end position="162"/>
    </location>
</feature>
<evidence type="ECO:0000259" key="1">
    <source>
        <dbReference type="Pfam" id="PF03478"/>
    </source>
</evidence>
<keyword evidence="3" id="KW-1185">Reference proteome</keyword>
<name>A0AA41SHJ5_PAPNU</name>
<protein>
    <recommendedName>
        <fullName evidence="1">KIB1-4 beta-propeller domain-containing protein</fullName>
    </recommendedName>
</protein>
<dbReference type="Proteomes" id="UP001177140">
    <property type="component" value="Unassembled WGS sequence"/>
</dbReference>
<sequence length="193" mass="21321">MIEDARSYCEDVIYYKGLFYAVNKKGSLAICDVSGNSPLVTLMSPVLPFSVSNADVLYLVASFGELLLVTRYLDLVTDPLLEFASYKTVGFNVFQLDVSSIPKWVEVKSLGDQMLFLGTNASLCLLAAEFSGCQGNSIYFTNDYSEANDDGIHGNHDSGVFNMGDRSIETLPYCTTGYDWFLPPPVWVTPSPW</sequence>
<evidence type="ECO:0000313" key="2">
    <source>
        <dbReference type="EMBL" id="MCL7035984.1"/>
    </source>
</evidence>
<organism evidence="2 3">
    <name type="scientific">Papaver nudicaule</name>
    <name type="common">Iceland poppy</name>
    <dbReference type="NCBI Taxonomy" id="74823"/>
    <lineage>
        <taxon>Eukaryota</taxon>
        <taxon>Viridiplantae</taxon>
        <taxon>Streptophyta</taxon>
        <taxon>Embryophyta</taxon>
        <taxon>Tracheophyta</taxon>
        <taxon>Spermatophyta</taxon>
        <taxon>Magnoliopsida</taxon>
        <taxon>Ranunculales</taxon>
        <taxon>Papaveraceae</taxon>
        <taxon>Papaveroideae</taxon>
        <taxon>Papaver</taxon>
    </lineage>
</organism>
<gene>
    <name evidence="2" type="ORF">MKW94_018977</name>
</gene>
<reference evidence="2" key="1">
    <citation type="submission" date="2022-03" db="EMBL/GenBank/DDBJ databases">
        <title>A functionally conserved STORR gene fusion in Papaver species that diverged 16.8 million years ago.</title>
        <authorList>
            <person name="Catania T."/>
        </authorList>
    </citation>
    <scope>NUCLEOTIDE SEQUENCE</scope>
    <source>
        <strain evidence="2">S-191538</strain>
    </source>
</reference>
<dbReference type="InterPro" id="IPR050942">
    <property type="entry name" value="F-box_BR-signaling"/>
</dbReference>
<dbReference type="InterPro" id="IPR005174">
    <property type="entry name" value="KIB1-4_b-propeller"/>
</dbReference>
<dbReference type="PANTHER" id="PTHR44259">
    <property type="entry name" value="OS07G0183000 PROTEIN-RELATED"/>
    <property type="match status" value="1"/>
</dbReference>
<dbReference type="EMBL" id="JAJJMA010163142">
    <property type="protein sequence ID" value="MCL7035984.1"/>
    <property type="molecule type" value="Genomic_DNA"/>
</dbReference>
<accession>A0AA41SHJ5</accession>
<dbReference type="PANTHER" id="PTHR44259:SF114">
    <property type="entry name" value="OS06G0707300 PROTEIN"/>
    <property type="match status" value="1"/>
</dbReference>